<comment type="caution">
    <text evidence="3">The sequence shown here is derived from an EMBL/GenBank/DDBJ whole genome shotgun (WGS) entry which is preliminary data.</text>
</comment>
<dbReference type="GO" id="GO:0005737">
    <property type="term" value="C:cytoplasm"/>
    <property type="evidence" value="ECO:0007669"/>
    <property type="project" value="TreeGrafter"/>
</dbReference>
<proteinExistence type="predicted"/>
<dbReference type="SUPFAM" id="SSF52058">
    <property type="entry name" value="L domain-like"/>
    <property type="match status" value="1"/>
</dbReference>
<dbReference type="InterPro" id="IPR003591">
    <property type="entry name" value="Leu-rich_rpt_typical-subtyp"/>
</dbReference>
<evidence type="ECO:0008006" key="5">
    <source>
        <dbReference type="Google" id="ProtNLM"/>
    </source>
</evidence>
<organism evidence="3 4">
    <name type="scientific">Alosa alosa</name>
    <name type="common">allis shad</name>
    <dbReference type="NCBI Taxonomy" id="278164"/>
    <lineage>
        <taxon>Eukaryota</taxon>
        <taxon>Metazoa</taxon>
        <taxon>Chordata</taxon>
        <taxon>Craniata</taxon>
        <taxon>Vertebrata</taxon>
        <taxon>Euteleostomi</taxon>
        <taxon>Actinopterygii</taxon>
        <taxon>Neopterygii</taxon>
        <taxon>Teleostei</taxon>
        <taxon>Clupei</taxon>
        <taxon>Clupeiformes</taxon>
        <taxon>Clupeoidei</taxon>
        <taxon>Clupeidae</taxon>
        <taxon>Alosa</taxon>
    </lineage>
</organism>
<evidence type="ECO:0000313" key="3">
    <source>
        <dbReference type="EMBL" id="KAG5262761.1"/>
    </source>
</evidence>
<dbReference type="Proteomes" id="UP000823561">
    <property type="component" value="Chromosome 22"/>
</dbReference>
<protein>
    <recommendedName>
        <fullName evidence="5">Leucine-rich repeat-containing protein 20</fullName>
    </recommendedName>
</protein>
<keyword evidence="4" id="KW-1185">Reference proteome</keyword>
<keyword evidence="1" id="KW-0433">Leucine-rich repeat</keyword>
<name>A0AAV6FMK2_9TELE</name>
<dbReference type="SMART" id="SM00369">
    <property type="entry name" value="LRR_TYP"/>
    <property type="match status" value="4"/>
</dbReference>
<reference evidence="3" key="1">
    <citation type="submission" date="2020-10" db="EMBL/GenBank/DDBJ databases">
        <title>Chromosome-scale genome assembly of the Allis shad, Alosa alosa.</title>
        <authorList>
            <person name="Margot Z."/>
            <person name="Christophe K."/>
            <person name="Cabau C."/>
            <person name="Louis A."/>
            <person name="Berthelot C."/>
            <person name="Parey E."/>
            <person name="Roest Crollius H."/>
            <person name="Montfort J."/>
            <person name="Robinson-Rechavi M."/>
            <person name="Bucao C."/>
            <person name="Bouchez O."/>
            <person name="Gislard M."/>
            <person name="Lluch J."/>
            <person name="Milhes M."/>
            <person name="Lampietro C."/>
            <person name="Lopez Roques C."/>
            <person name="Donnadieu C."/>
            <person name="Braasch I."/>
            <person name="Desvignes T."/>
            <person name="Postlethwait J."/>
            <person name="Bobe J."/>
            <person name="Guiguen Y."/>
        </authorList>
    </citation>
    <scope>NUCLEOTIDE SEQUENCE</scope>
    <source>
        <strain evidence="3">M-15738</strain>
        <tissue evidence="3">Blood</tissue>
    </source>
</reference>
<dbReference type="InterPro" id="IPR001611">
    <property type="entry name" value="Leu-rich_rpt"/>
</dbReference>
<sequence length="212" mass="23592">MEVPERYHSGQCLGQRAWTDSVGSSKSQSSLQSHQIVQTPFKMAQDVANVARRVNEAVEEGNNHLDLSNCKLISFPDGVFKVLRTVTENIQSITLANNELKALTNKFFATFVQLRELDLQGNVLTKLPDAVGEMEHLTSINLSQNKLTSFPDRLTDIRTLENINLENNQISEVPVQKLSSMPALKTVNMRSNPLDGQPPSISSLSFELVIDQ</sequence>
<accession>A0AAV6FMK2</accession>
<dbReference type="PROSITE" id="PS51450">
    <property type="entry name" value="LRR"/>
    <property type="match status" value="1"/>
</dbReference>
<evidence type="ECO:0000256" key="2">
    <source>
        <dbReference type="ARBA" id="ARBA00022737"/>
    </source>
</evidence>
<dbReference type="InterPro" id="IPR032675">
    <property type="entry name" value="LRR_dom_sf"/>
</dbReference>
<gene>
    <name evidence="3" type="ORF">AALO_G00278590</name>
</gene>
<dbReference type="EMBL" id="JADWDJ010000022">
    <property type="protein sequence ID" value="KAG5262761.1"/>
    <property type="molecule type" value="Genomic_DNA"/>
</dbReference>
<evidence type="ECO:0000256" key="1">
    <source>
        <dbReference type="ARBA" id="ARBA00022614"/>
    </source>
</evidence>
<evidence type="ECO:0000313" key="4">
    <source>
        <dbReference type="Proteomes" id="UP000823561"/>
    </source>
</evidence>
<dbReference type="AlphaFoldDB" id="A0AAV6FMK2"/>
<dbReference type="InterPro" id="IPR050216">
    <property type="entry name" value="LRR_domain-containing"/>
</dbReference>
<dbReference type="Gene3D" id="3.80.10.10">
    <property type="entry name" value="Ribonuclease Inhibitor"/>
    <property type="match status" value="1"/>
</dbReference>
<keyword evidence="2" id="KW-0677">Repeat</keyword>
<dbReference type="PANTHER" id="PTHR48051:SF1">
    <property type="entry name" value="RAS SUPPRESSOR PROTEIN 1"/>
    <property type="match status" value="1"/>
</dbReference>
<dbReference type="PANTHER" id="PTHR48051">
    <property type="match status" value="1"/>
</dbReference>
<dbReference type="Pfam" id="PF13855">
    <property type="entry name" value="LRR_8"/>
    <property type="match status" value="1"/>
</dbReference>